<feature type="signal peptide" evidence="1">
    <location>
        <begin position="1"/>
        <end position="21"/>
    </location>
</feature>
<protein>
    <recommendedName>
        <fullName evidence="4">Peptidase M48 domain-containing protein</fullName>
    </recommendedName>
</protein>
<feature type="chain" id="PRO_5007387900" description="Peptidase M48 domain-containing protein" evidence="1">
    <location>
        <begin position="22"/>
        <end position="593"/>
    </location>
</feature>
<name>A0A0A6PK60_9GAMM</name>
<dbReference type="EMBL" id="JSZA02000204">
    <property type="protein sequence ID" value="KHD07403.1"/>
    <property type="molecule type" value="Genomic_DNA"/>
</dbReference>
<evidence type="ECO:0000313" key="3">
    <source>
        <dbReference type="Proteomes" id="UP000030428"/>
    </source>
</evidence>
<keyword evidence="1" id="KW-0732">Signal</keyword>
<dbReference type="AlphaFoldDB" id="A0A0A6PK60"/>
<evidence type="ECO:0000313" key="2">
    <source>
        <dbReference type="EMBL" id="KHD07403.1"/>
    </source>
</evidence>
<sequence length="593" mass="69120">MKTIQYLVSSLLLIYSLTSNATHYRDYVDYYVDWYGSIKASENTQVATAHQIFERLKKLANKNPKFLNPKLRVLKNKGRTPWARALRDGNIVLWKSAIEACYQGARSKEEIEARLAFVLGHELGHLAKDDYWHLDIACMFSTTKCKTNRFFTKERMIKELRADGEGYAYAALAGYRVDLLLGKKPFLSYWLKQIKPPKNSPYPPIKERVAVLQKYLQNIQKKLTFFDFGVRLSHFERCDDGEYFLREFQHIFPAREVLNNMGFCYLQRARQKMKSERAYFYWMPLVLDVETLAASLDKTPSYFSINFKSLKQAAASGQGEGFLKEATHYFKKAVEADQSYLPAKLNLAVTYLYLGKPYKARSVLEEAQQPDNLEIQALQALTLYEQSEVDLDLWPRTVARLEKMAIKTQAPPALLYNLARLLEIRPRPGQARQYWNRLARMADSLPTPIRMHVCQQQSVVENCFFRSQAQQTSPKAAPPWEWPIPFTWQALSTQILVRIKLNQWKKTRFDWYREKLHGHIYQRSDAEVLELDDFMQMQVLKGGDLGTVKNLPDYCGHPLRQRQLARGVLWTCGKWAALVFEDKVEEVWRVLGR</sequence>
<accession>A0A0A6PK60</accession>
<gene>
    <name evidence="2" type="ORF">PN36_29470</name>
</gene>
<keyword evidence="3" id="KW-1185">Reference proteome</keyword>
<evidence type="ECO:0000256" key="1">
    <source>
        <dbReference type="SAM" id="SignalP"/>
    </source>
</evidence>
<dbReference type="SUPFAM" id="SSF48452">
    <property type="entry name" value="TPR-like"/>
    <property type="match status" value="1"/>
</dbReference>
<dbReference type="Proteomes" id="UP000030428">
    <property type="component" value="Unassembled WGS sequence"/>
</dbReference>
<reference evidence="2 3" key="1">
    <citation type="journal article" date="2016" name="Front. Microbiol.">
        <title>Single-Cell (Meta-)Genomics of a Dimorphic Candidatus Thiomargarita nelsonii Reveals Genomic Plasticity.</title>
        <authorList>
            <person name="Flood B.E."/>
            <person name="Fliss P."/>
            <person name="Jones D.S."/>
            <person name="Dick G.J."/>
            <person name="Jain S."/>
            <person name="Kaster A.K."/>
            <person name="Winkel M."/>
            <person name="Mussmann M."/>
            <person name="Bailey J."/>
        </authorList>
    </citation>
    <scope>NUCLEOTIDE SEQUENCE [LARGE SCALE GENOMIC DNA]</scope>
    <source>
        <strain evidence="2">Hydrate Ridge</strain>
    </source>
</reference>
<organism evidence="2 3">
    <name type="scientific">Candidatus Thiomargarita nelsonii</name>
    <dbReference type="NCBI Taxonomy" id="1003181"/>
    <lineage>
        <taxon>Bacteria</taxon>
        <taxon>Pseudomonadati</taxon>
        <taxon>Pseudomonadota</taxon>
        <taxon>Gammaproteobacteria</taxon>
        <taxon>Thiotrichales</taxon>
        <taxon>Thiotrichaceae</taxon>
        <taxon>Thiomargarita</taxon>
    </lineage>
</organism>
<dbReference type="Gene3D" id="1.25.40.10">
    <property type="entry name" value="Tetratricopeptide repeat domain"/>
    <property type="match status" value="1"/>
</dbReference>
<comment type="caution">
    <text evidence="2">The sequence shown here is derived from an EMBL/GenBank/DDBJ whole genome shotgun (WGS) entry which is preliminary data.</text>
</comment>
<evidence type="ECO:0008006" key="4">
    <source>
        <dbReference type="Google" id="ProtNLM"/>
    </source>
</evidence>
<dbReference type="Gene3D" id="3.30.2010.10">
    <property type="entry name" value="Metalloproteases ('zincins'), catalytic domain"/>
    <property type="match status" value="1"/>
</dbReference>
<dbReference type="InterPro" id="IPR011990">
    <property type="entry name" value="TPR-like_helical_dom_sf"/>
</dbReference>
<proteinExistence type="predicted"/>